<keyword evidence="4 8" id="KW-0812">Transmembrane</keyword>
<evidence type="ECO:0000256" key="1">
    <source>
        <dbReference type="ARBA" id="ARBA00004651"/>
    </source>
</evidence>
<feature type="transmembrane region" description="Helical" evidence="8">
    <location>
        <begin position="63"/>
        <end position="83"/>
    </location>
</feature>
<evidence type="ECO:0000256" key="7">
    <source>
        <dbReference type="SAM" id="MobiDB-lite"/>
    </source>
</evidence>
<evidence type="ECO:0000256" key="3">
    <source>
        <dbReference type="ARBA" id="ARBA00022475"/>
    </source>
</evidence>
<sequence>MNPVSRPAQAGPAYHVGEQRRVVFATIIGTTVEWYDFFIYAFAANLVFAHLFFEPAGQGMQQILSLLTIGLSFLFRPVGAFLAGHFGDRIGRRPMLVITLVVMGAATTLVGCLPTFEQAGYFAPFALIALRILQGVSAGGEWGGAVLMSVEHAPIGRRGLYGAFPQLGVPLGMLLASGVLALMRAIAPGDAFDSWGWRIPFLLSALLIAVGYLVRRSVDESPVFLEIREHAERESAPIATVFRRFGMLVVLSVLLFAGNNAVGYMVTGGYIQGLASTPINKGGYGFDPVGVQLAVVAAGVVWFLSTLASGYLADRIGRKRTFLLGWLVLAVTVVPLFSLVRSGLGPLLLGVCLVALGLGLTYGPQAVWYAETFPASVRFSGVSISYALGAIVGGAFAPTVAQILVERFHTTTAIVPYLMVMVILGVLATFLLPERRDIPLGIEFEKSGGWDDWTGRKKSAGPARIDNDDARAS</sequence>
<dbReference type="Pfam" id="PF00083">
    <property type="entry name" value="Sugar_tr"/>
    <property type="match status" value="1"/>
</dbReference>
<keyword evidence="5 8" id="KW-1133">Transmembrane helix</keyword>
<dbReference type="Proteomes" id="UP001500635">
    <property type="component" value="Unassembled WGS sequence"/>
</dbReference>
<dbReference type="Pfam" id="PF07690">
    <property type="entry name" value="MFS_1"/>
    <property type="match status" value="1"/>
</dbReference>
<keyword evidence="2" id="KW-0813">Transport</keyword>
<dbReference type="SUPFAM" id="SSF103473">
    <property type="entry name" value="MFS general substrate transporter"/>
    <property type="match status" value="1"/>
</dbReference>
<feature type="transmembrane region" description="Helical" evidence="8">
    <location>
        <begin position="411"/>
        <end position="432"/>
    </location>
</feature>
<proteinExistence type="predicted"/>
<comment type="caution">
    <text evidence="10">The sequence shown here is derived from an EMBL/GenBank/DDBJ whole genome shotgun (WGS) entry which is preliminary data.</text>
</comment>
<dbReference type="RefSeq" id="WP_344990194.1">
    <property type="nucleotide sequence ID" value="NZ_BAABFR010000004.1"/>
</dbReference>
<dbReference type="PANTHER" id="PTHR43045">
    <property type="entry name" value="SHIKIMATE TRANSPORTER"/>
    <property type="match status" value="1"/>
</dbReference>
<dbReference type="InterPro" id="IPR005828">
    <property type="entry name" value="MFS_sugar_transport-like"/>
</dbReference>
<evidence type="ECO:0000259" key="9">
    <source>
        <dbReference type="PROSITE" id="PS50850"/>
    </source>
</evidence>
<reference evidence="11" key="1">
    <citation type="journal article" date="2019" name="Int. J. Syst. Evol. Microbiol.">
        <title>The Global Catalogue of Microorganisms (GCM) 10K type strain sequencing project: providing services to taxonomists for standard genome sequencing and annotation.</title>
        <authorList>
            <consortium name="The Broad Institute Genomics Platform"/>
            <consortium name="The Broad Institute Genome Sequencing Center for Infectious Disease"/>
            <person name="Wu L."/>
            <person name="Ma J."/>
        </authorList>
    </citation>
    <scope>NUCLEOTIDE SEQUENCE [LARGE SCALE GENOMIC DNA]</scope>
    <source>
        <strain evidence="11">JCM 17688</strain>
    </source>
</reference>
<evidence type="ECO:0000256" key="4">
    <source>
        <dbReference type="ARBA" id="ARBA00022692"/>
    </source>
</evidence>
<dbReference type="CDD" id="cd17369">
    <property type="entry name" value="MFS_ShiA_like"/>
    <property type="match status" value="1"/>
</dbReference>
<evidence type="ECO:0000256" key="6">
    <source>
        <dbReference type="ARBA" id="ARBA00023136"/>
    </source>
</evidence>
<feature type="transmembrane region" description="Helical" evidence="8">
    <location>
        <begin position="322"/>
        <end position="340"/>
    </location>
</feature>
<organism evidence="10 11">
    <name type="scientific">Tsukamurella soli</name>
    <dbReference type="NCBI Taxonomy" id="644556"/>
    <lineage>
        <taxon>Bacteria</taxon>
        <taxon>Bacillati</taxon>
        <taxon>Actinomycetota</taxon>
        <taxon>Actinomycetes</taxon>
        <taxon>Mycobacteriales</taxon>
        <taxon>Tsukamurellaceae</taxon>
        <taxon>Tsukamurella</taxon>
    </lineage>
</organism>
<evidence type="ECO:0000313" key="11">
    <source>
        <dbReference type="Proteomes" id="UP001500635"/>
    </source>
</evidence>
<feature type="transmembrane region" description="Helical" evidence="8">
    <location>
        <begin position="195"/>
        <end position="214"/>
    </location>
</feature>
<dbReference type="InterPro" id="IPR036259">
    <property type="entry name" value="MFS_trans_sf"/>
</dbReference>
<feature type="transmembrane region" description="Helical" evidence="8">
    <location>
        <begin position="245"/>
        <end position="271"/>
    </location>
</feature>
<gene>
    <name evidence="10" type="ORF">GCM10023147_04240</name>
</gene>
<feature type="transmembrane region" description="Helical" evidence="8">
    <location>
        <begin position="291"/>
        <end position="313"/>
    </location>
</feature>
<keyword evidence="6 8" id="KW-0472">Membrane</keyword>
<dbReference type="PROSITE" id="PS50850">
    <property type="entry name" value="MFS"/>
    <property type="match status" value="1"/>
</dbReference>
<feature type="transmembrane region" description="Helical" evidence="8">
    <location>
        <begin position="384"/>
        <end position="405"/>
    </location>
</feature>
<feature type="domain" description="Major facilitator superfamily (MFS) profile" evidence="9">
    <location>
        <begin position="22"/>
        <end position="436"/>
    </location>
</feature>
<comment type="subcellular location">
    <subcellularLocation>
        <location evidence="1">Cell membrane</location>
        <topology evidence="1">Multi-pass membrane protein</topology>
    </subcellularLocation>
</comment>
<feature type="region of interest" description="Disordered" evidence="7">
    <location>
        <begin position="449"/>
        <end position="473"/>
    </location>
</feature>
<feature type="transmembrane region" description="Helical" evidence="8">
    <location>
        <begin position="160"/>
        <end position="183"/>
    </location>
</feature>
<protein>
    <submittedName>
        <fullName evidence="10">MFS transporter</fullName>
    </submittedName>
</protein>
<accession>A0ABP8J325</accession>
<evidence type="ECO:0000313" key="10">
    <source>
        <dbReference type="EMBL" id="GAA4384158.1"/>
    </source>
</evidence>
<evidence type="ECO:0000256" key="5">
    <source>
        <dbReference type="ARBA" id="ARBA00022989"/>
    </source>
</evidence>
<feature type="transmembrane region" description="Helical" evidence="8">
    <location>
        <begin position="122"/>
        <end position="148"/>
    </location>
</feature>
<feature type="transmembrane region" description="Helical" evidence="8">
    <location>
        <begin position="95"/>
        <end position="116"/>
    </location>
</feature>
<name>A0ABP8J325_9ACTN</name>
<dbReference type="EMBL" id="BAABFR010000004">
    <property type="protein sequence ID" value="GAA4384158.1"/>
    <property type="molecule type" value="Genomic_DNA"/>
</dbReference>
<evidence type="ECO:0000256" key="2">
    <source>
        <dbReference type="ARBA" id="ARBA00022448"/>
    </source>
</evidence>
<dbReference type="Gene3D" id="1.20.1250.20">
    <property type="entry name" value="MFS general substrate transporter like domains"/>
    <property type="match status" value="2"/>
</dbReference>
<keyword evidence="11" id="KW-1185">Reference proteome</keyword>
<feature type="transmembrane region" description="Helical" evidence="8">
    <location>
        <begin position="346"/>
        <end position="363"/>
    </location>
</feature>
<dbReference type="InterPro" id="IPR011701">
    <property type="entry name" value="MFS"/>
</dbReference>
<feature type="transmembrane region" description="Helical" evidence="8">
    <location>
        <begin position="21"/>
        <end position="43"/>
    </location>
</feature>
<evidence type="ECO:0000256" key="8">
    <source>
        <dbReference type="SAM" id="Phobius"/>
    </source>
</evidence>
<keyword evidence="3" id="KW-1003">Cell membrane</keyword>
<dbReference type="InterPro" id="IPR020846">
    <property type="entry name" value="MFS_dom"/>
</dbReference>
<dbReference type="InterPro" id="IPR005829">
    <property type="entry name" value="Sugar_transporter_CS"/>
</dbReference>
<dbReference type="PANTHER" id="PTHR43045:SF1">
    <property type="entry name" value="SHIKIMATE TRANSPORTER"/>
    <property type="match status" value="1"/>
</dbReference>
<dbReference type="PROSITE" id="PS00216">
    <property type="entry name" value="SUGAR_TRANSPORT_1"/>
    <property type="match status" value="1"/>
</dbReference>